<dbReference type="EMBL" id="JAMQKB010000002">
    <property type="protein sequence ID" value="MDC3423522.1"/>
    <property type="molecule type" value="Genomic_DNA"/>
</dbReference>
<dbReference type="PANTHER" id="PTHR34296:SF2">
    <property type="entry name" value="ABC TRANSPORTER GUANOSINE-BINDING PROTEIN NUPN"/>
    <property type="match status" value="1"/>
</dbReference>
<dbReference type="InterPro" id="IPR028082">
    <property type="entry name" value="Peripla_BP_I"/>
</dbReference>
<dbReference type="PANTHER" id="PTHR34296">
    <property type="entry name" value="TRANSCRIPTIONAL ACTIVATOR PROTEIN MED"/>
    <property type="match status" value="1"/>
</dbReference>
<evidence type="ECO:0000256" key="7">
    <source>
        <dbReference type="SAM" id="MobiDB-lite"/>
    </source>
</evidence>
<dbReference type="GO" id="GO:0005886">
    <property type="term" value="C:plasma membrane"/>
    <property type="evidence" value="ECO:0007669"/>
    <property type="project" value="UniProtKB-SubCell"/>
</dbReference>
<dbReference type="SUPFAM" id="SSF53822">
    <property type="entry name" value="Periplasmic binding protein-like I"/>
    <property type="match status" value="1"/>
</dbReference>
<evidence type="ECO:0000256" key="3">
    <source>
        <dbReference type="ARBA" id="ARBA00022475"/>
    </source>
</evidence>
<comment type="subcellular location">
    <subcellularLocation>
        <location evidence="1">Cell membrane</location>
        <topology evidence="1">Lipid-anchor</topology>
    </subcellularLocation>
</comment>
<keyword evidence="6" id="KW-0449">Lipoprotein</keyword>
<feature type="region of interest" description="Disordered" evidence="7">
    <location>
        <begin position="1"/>
        <end position="49"/>
    </location>
</feature>
<keyword evidence="10" id="KW-1185">Reference proteome</keyword>
<keyword evidence="4" id="KW-0732">Signal</keyword>
<dbReference type="InterPro" id="IPR050957">
    <property type="entry name" value="BMP_lipoprotein"/>
</dbReference>
<evidence type="ECO:0000256" key="1">
    <source>
        <dbReference type="ARBA" id="ARBA00004193"/>
    </source>
</evidence>
<evidence type="ECO:0000256" key="5">
    <source>
        <dbReference type="ARBA" id="ARBA00023136"/>
    </source>
</evidence>
<dbReference type="AlphaFoldDB" id="A0A9X3WP09"/>
<dbReference type="Pfam" id="PF02608">
    <property type="entry name" value="Bmp"/>
    <property type="match status" value="1"/>
</dbReference>
<sequence>MILSACGSSEEEGSNGGSNDENGEENASENEEGTDGEQAEAGGDFSAAMVTDVGGIDDKSFNQSAWEGLQSFGENNGLEEKTGYDYAQSQSDADYLSNLNRLVRQNFNLIYGIGFKLKDAVDTVAGQNPETNFAIVDDVVEQPNVASITFKEHEGSFLAGVAAAMKTESDKLGFVGGIESDLIKKFETGFRAGAKSVNPNIEIDVQYAGAFDAPDKGKIIASNMYGQGIDVIYHASGATGNGVFAQAKDIKKNNPDQNVWVIGVDRDQNEEGAIGDTNVTLTSMVKRVDVAVEQVATQAMNGEFPGGEKLEFGLKDDGVGVARSNKEALTEDIISAIEEWKEKIVNGDLKVPSTRDDLETYINSL</sequence>
<evidence type="ECO:0000256" key="2">
    <source>
        <dbReference type="ARBA" id="ARBA00008610"/>
    </source>
</evidence>
<reference evidence="9" key="1">
    <citation type="submission" date="2022-06" db="EMBL/GenBank/DDBJ databases">
        <title>Aquibacillus sp. a new bacterium isolated from soil saline samples.</title>
        <authorList>
            <person name="Galisteo C."/>
            <person name="De La Haba R."/>
            <person name="Sanchez-Porro C."/>
            <person name="Ventosa A."/>
        </authorList>
    </citation>
    <scope>NUCLEOTIDE SEQUENCE</scope>
    <source>
        <strain evidence="9">3ASR75-11</strain>
    </source>
</reference>
<evidence type="ECO:0000259" key="8">
    <source>
        <dbReference type="Pfam" id="PF02608"/>
    </source>
</evidence>
<gene>
    <name evidence="9" type="ORF">NC797_03245</name>
</gene>
<evidence type="ECO:0000256" key="6">
    <source>
        <dbReference type="ARBA" id="ARBA00023288"/>
    </source>
</evidence>
<organism evidence="9 10">
    <name type="scientific">Terrihalobacillus insolitus</name>
    <dbReference type="NCBI Taxonomy" id="2950438"/>
    <lineage>
        <taxon>Bacteria</taxon>
        <taxon>Bacillati</taxon>
        <taxon>Bacillota</taxon>
        <taxon>Bacilli</taxon>
        <taxon>Bacillales</taxon>
        <taxon>Bacillaceae</taxon>
        <taxon>Terrihalobacillus</taxon>
    </lineage>
</organism>
<accession>A0A9X3WP09</accession>
<name>A0A9X3WP09_9BACI</name>
<dbReference type="InterPro" id="IPR003760">
    <property type="entry name" value="PnrA-like"/>
</dbReference>
<comment type="similarity">
    <text evidence="2">Belongs to the BMP lipoprotein family.</text>
</comment>
<proteinExistence type="inferred from homology"/>
<dbReference type="Gene3D" id="3.40.50.2300">
    <property type="match status" value="2"/>
</dbReference>
<dbReference type="CDD" id="cd06354">
    <property type="entry name" value="PBP1_PrnA-like"/>
    <property type="match status" value="1"/>
</dbReference>
<evidence type="ECO:0000313" key="10">
    <source>
        <dbReference type="Proteomes" id="UP001145050"/>
    </source>
</evidence>
<comment type="caution">
    <text evidence="9">The sequence shown here is derived from an EMBL/GenBank/DDBJ whole genome shotgun (WGS) entry which is preliminary data.</text>
</comment>
<keyword evidence="3" id="KW-1003">Cell membrane</keyword>
<feature type="domain" description="ABC transporter substrate-binding protein PnrA-like" evidence="8">
    <location>
        <begin position="46"/>
        <end position="353"/>
    </location>
</feature>
<evidence type="ECO:0000256" key="4">
    <source>
        <dbReference type="ARBA" id="ARBA00022729"/>
    </source>
</evidence>
<evidence type="ECO:0000313" key="9">
    <source>
        <dbReference type="EMBL" id="MDC3423522.1"/>
    </source>
</evidence>
<dbReference type="Proteomes" id="UP001145050">
    <property type="component" value="Unassembled WGS sequence"/>
</dbReference>
<protein>
    <submittedName>
        <fullName evidence="9">BMP family protein</fullName>
    </submittedName>
</protein>
<keyword evidence="5" id="KW-0472">Membrane</keyword>
<feature type="compositionally biased region" description="Acidic residues" evidence="7">
    <location>
        <begin position="21"/>
        <end position="38"/>
    </location>
</feature>